<dbReference type="HOGENOM" id="CLU_113042_0_0_1"/>
<feature type="chain" id="PRO_5014108805" evidence="5">
    <location>
        <begin position="21"/>
        <end position="212"/>
    </location>
</feature>
<dbReference type="VEuPathDB" id="VectorBase:RPRC015420"/>
<dbReference type="EMBL" id="GAHY01000336">
    <property type="protein sequence ID" value="JAA77174.1"/>
    <property type="molecule type" value="mRNA"/>
</dbReference>
<evidence type="ECO:0000256" key="3">
    <source>
        <dbReference type="ARBA" id="ARBA00022729"/>
    </source>
</evidence>
<dbReference type="GO" id="GO:0030682">
    <property type="term" value="P:symbiont-mediated perturbation of host defenses"/>
    <property type="evidence" value="ECO:0007669"/>
    <property type="project" value="InterPro"/>
</dbReference>
<protein>
    <submittedName>
        <fullName evidence="6 7">Putative salivary lipocalin</fullName>
    </submittedName>
</protein>
<keyword evidence="2" id="KW-0964">Secreted</keyword>
<dbReference type="PANTHER" id="PTHR10612:SF34">
    <property type="entry name" value="APOLIPOPROTEIN D"/>
    <property type="match status" value="1"/>
</dbReference>
<dbReference type="Proteomes" id="UP000015103">
    <property type="component" value="Unassembled WGS sequence"/>
</dbReference>
<dbReference type="Pfam" id="PF03973">
    <property type="entry name" value="Triabin"/>
    <property type="match status" value="1"/>
</dbReference>
<evidence type="ECO:0000313" key="6">
    <source>
        <dbReference type="EMBL" id="JAA77174.1"/>
    </source>
</evidence>
<sequence>MNSKLAYIFLIVCGLSFLQAQPNDYRKYDLRSYLPWKIGACLQPSVVENFKPKEFFKGHWYEMSSFGNFLWQVDGICPTIEYNVTDAGEILELDYHFESSLGKYVTIRGQSYTQFIKNDRAFLPFTYKVLGGLLTFDLPTYILGTDYETWAVVYTCKPMLFLKSEMSWILTRQRNSTDQLKPVLETLKKSHLSYGEYKPAVNVGCGPNEPHL</sequence>
<organism evidence="6">
    <name type="scientific">Rhodnius prolixus</name>
    <name type="common">Triatomid bug</name>
    <dbReference type="NCBI Taxonomy" id="13249"/>
    <lineage>
        <taxon>Eukaryota</taxon>
        <taxon>Metazoa</taxon>
        <taxon>Ecdysozoa</taxon>
        <taxon>Arthropoda</taxon>
        <taxon>Hexapoda</taxon>
        <taxon>Insecta</taxon>
        <taxon>Pterygota</taxon>
        <taxon>Neoptera</taxon>
        <taxon>Paraneoptera</taxon>
        <taxon>Hemiptera</taxon>
        <taxon>Heteroptera</taxon>
        <taxon>Panheteroptera</taxon>
        <taxon>Cimicomorpha</taxon>
        <taxon>Reduviidae</taxon>
        <taxon>Triatominae</taxon>
        <taxon>Rhodnius</taxon>
    </lineage>
</organism>
<reference evidence="6" key="1">
    <citation type="submission" date="2013-04" db="EMBL/GenBank/DDBJ databases">
        <title>An insight into the transcriptome of the digestive tract of the blood sucking bug, Rhodnius prolixus.</title>
        <authorList>
            <person name="Ribeiro J.M.C."/>
            <person name="Genta F.A."/>
            <person name="Sorgine M.H.F."/>
            <person name="Paiva-Silva G.O."/>
            <person name="Majerowicz D."/>
            <person name="Medeiros M."/>
            <person name="Koerich L."/>
            <person name="Terra W.R."/>
            <person name="Ferreira C."/>
            <person name="Pimentel A.C."/>
            <person name="Bisch P.M."/>
            <person name="Diniz M.M.P."/>
            <person name="Nascimento R."/>
            <person name="Salmon D."/>
            <person name="Silber A.M."/>
            <person name="Alves M."/>
            <person name="Oliveira M.F."/>
            <person name="Gondim K.C."/>
            <person name="Silva Neto M.A.C."/>
            <person name="Atella G.C."/>
            <person name="Araujo H."/>
            <person name="Dias F.S."/>
            <person name="Polycarpo C.R."/>
            <person name="Fampa P."/>
            <person name="Melo A.C."/>
            <person name="Tanaka A.S."/>
            <person name="Balczun C."/>
            <person name="Oliveira J.H.M."/>
            <person name="Goncalves R."/>
            <person name="Lazoski C."/>
            <person name="Pereira M.A."/>
            <person name="Rivera-Pomar R."/>
            <person name="Diambra L."/>
            <person name="Schaub G.A."/>
            <person name="Garcia E.S."/>
            <person name="Azambuja P."/>
            <person name="Braz G.R.C."/>
            <person name="Oliveira P.L."/>
        </authorList>
    </citation>
    <scope>NUCLEOTIDE SEQUENCE</scope>
</reference>
<dbReference type="AlphaFoldDB" id="R4G4Z4"/>
<name>R4G4Z4_RHOPR</name>
<dbReference type="RefSeq" id="XP_073971251.1">
    <property type="nucleotide sequence ID" value="XM_074115150.1"/>
</dbReference>
<dbReference type="EMBL" id="ACPB03019240">
    <property type="status" value="NOT_ANNOTATED_CDS"/>
    <property type="molecule type" value="Genomic_DNA"/>
</dbReference>
<keyword evidence="3 5" id="KW-0732">Signal</keyword>
<dbReference type="Gene3D" id="2.40.128.20">
    <property type="match status" value="1"/>
</dbReference>
<feature type="signal peptide" evidence="5">
    <location>
        <begin position="1"/>
        <end position="20"/>
    </location>
</feature>
<comment type="subcellular location">
    <subcellularLocation>
        <location evidence="1">Secreted</location>
    </subcellularLocation>
</comment>
<evidence type="ECO:0000313" key="8">
    <source>
        <dbReference type="Proteomes" id="UP000015103"/>
    </source>
</evidence>
<proteinExistence type="evidence at transcript level"/>
<dbReference type="InParanoid" id="R4G4Z4"/>
<reference evidence="8" key="2">
    <citation type="submission" date="2015-04" db="EMBL/GenBank/DDBJ databases">
        <authorList>
            <person name="Wilson R.K."/>
            <person name="Warren W."/>
            <person name="Dotson E."/>
            <person name="Oliveira P.L."/>
        </authorList>
    </citation>
    <scope>NUCLEOTIDE SEQUENCE</scope>
</reference>
<keyword evidence="8" id="KW-1185">Reference proteome</keyword>
<dbReference type="GeneID" id="141447513"/>
<dbReference type="InterPro" id="IPR012674">
    <property type="entry name" value="Calycin"/>
</dbReference>
<dbReference type="SUPFAM" id="SSF50814">
    <property type="entry name" value="Lipocalins"/>
    <property type="match status" value="1"/>
</dbReference>
<evidence type="ECO:0000256" key="1">
    <source>
        <dbReference type="ARBA" id="ARBA00004613"/>
    </source>
</evidence>
<dbReference type="GO" id="GO:0005576">
    <property type="term" value="C:extracellular region"/>
    <property type="evidence" value="ECO:0007669"/>
    <property type="project" value="UniProtKB-SubCell"/>
</dbReference>
<dbReference type="PANTHER" id="PTHR10612">
    <property type="entry name" value="APOLIPOPROTEIN D"/>
    <property type="match status" value="1"/>
</dbReference>
<evidence type="ECO:0000256" key="4">
    <source>
        <dbReference type="ARBA" id="ARBA00034121"/>
    </source>
</evidence>
<evidence type="ECO:0000256" key="2">
    <source>
        <dbReference type="ARBA" id="ARBA00022525"/>
    </source>
</evidence>
<accession>R4G4Z4</accession>
<dbReference type="GO" id="GO:0000302">
    <property type="term" value="P:response to reactive oxygen species"/>
    <property type="evidence" value="ECO:0007669"/>
    <property type="project" value="TreeGrafter"/>
</dbReference>
<dbReference type="EnsemblMetazoa" id="RPRC015420-RA">
    <property type="protein sequence ID" value="RPRC015420-PA"/>
    <property type="gene ID" value="RPRC015420"/>
</dbReference>
<evidence type="ECO:0000313" key="7">
    <source>
        <dbReference type="EnsemblMetazoa" id="RPRC015420-PA"/>
    </source>
</evidence>
<evidence type="ECO:0000256" key="5">
    <source>
        <dbReference type="SAM" id="SignalP"/>
    </source>
</evidence>
<dbReference type="OMA" id="VGCGPNE"/>
<dbReference type="GO" id="GO:0005737">
    <property type="term" value="C:cytoplasm"/>
    <property type="evidence" value="ECO:0007669"/>
    <property type="project" value="TreeGrafter"/>
</dbReference>
<dbReference type="GO" id="GO:0006629">
    <property type="term" value="P:lipid metabolic process"/>
    <property type="evidence" value="ECO:0007669"/>
    <property type="project" value="TreeGrafter"/>
</dbReference>
<comment type="similarity">
    <text evidence="4">Belongs to the calycin superfamily. Triabin family.</text>
</comment>
<reference evidence="7" key="3">
    <citation type="submission" date="2015-05" db="UniProtKB">
        <authorList>
            <consortium name="EnsemblMetazoa"/>
        </authorList>
    </citation>
    <scope>IDENTIFICATION</scope>
</reference>
<dbReference type="InterPro" id="IPR005657">
    <property type="entry name" value="Triabi/Procalin"/>
</dbReference>